<gene>
    <name evidence="1" type="ORF">QFC20_004884</name>
</gene>
<reference evidence="1" key="1">
    <citation type="submission" date="2023-04" db="EMBL/GenBank/DDBJ databases">
        <title>Draft Genome sequencing of Naganishia species isolated from polar environments using Oxford Nanopore Technology.</title>
        <authorList>
            <person name="Leo P."/>
            <person name="Venkateswaran K."/>
        </authorList>
    </citation>
    <scope>NUCLEOTIDE SEQUENCE</scope>
    <source>
        <strain evidence="1">MNA-CCFEE 5262</strain>
    </source>
</reference>
<dbReference type="EMBL" id="JASBWS010000061">
    <property type="protein sequence ID" value="KAJ9102918.1"/>
    <property type="molecule type" value="Genomic_DNA"/>
</dbReference>
<organism evidence="1 2">
    <name type="scientific">Naganishia adeliensis</name>
    <dbReference type="NCBI Taxonomy" id="92952"/>
    <lineage>
        <taxon>Eukaryota</taxon>
        <taxon>Fungi</taxon>
        <taxon>Dikarya</taxon>
        <taxon>Basidiomycota</taxon>
        <taxon>Agaricomycotina</taxon>
        <taxon>Tremellomycetes</taxon>
        <taxon>Filobasidiales</taxon>
        <taxon>Filobasidiaceae</taxon>
        <taxon>Naganishia</taxon>
    </lineage>
</organism>
<proteinExistence type="predicted"/>
<protein>
    <submittedName>
        <fullName evidence="1">Uncharacterized protein</fullName>
    </submittedName>
</protein>
<sequence>MTDAVEKPSPYPNAPGYPSPRDANIDAQGNPLKQGRTEKNSYNPGHVYSADNSADNLLASAGVRRIEAINDQLTRVDRWIVFFAVFLVAYCYGLDGTVRYTYQSYATNSYARVRSLGSFSVGLTLGFQRPLSSFHHQRTALGHSCSGSAKASLQPTAAKIADVFGRIELIIVSIVFYVVGTIVEATSDGVSQFSGGAVLYQIGYTMIILLVEVIVADLTSTRARLFFSFVPALPFVSLDQHLGFRRYNRGCPLHHHVELGGRDVGHHLPRLHDPASLGAAGLARELFWQLDVIGIILMIAVFALILVPLTLAGGVNSDADTWKQAHILAPLVVGFCCIPAFVLWEMRARYPLVPFHLLKNRGVWAGFGIACSLNFAWSMQAGYLYPVLVVAFNQSVKSATRITSLYSFASVLTGTFLGIVVYHVRRLKPFIIFGCCLFMVAFGLLIKYRGGTSGTFKAGIIGAEVVLGIGGGLFSYPTQAAIQAETRHEHLAVVTGLYLATYNIGSALGSCVSGAIWSQRLPKEIEKAIGGNTTLANEIYSSPYTWIITNPVGTTDRDAVDHAYQRVQRILCIVGICLCVPLIVFSLLLKNPKLTNDQSLKTAEKEADDTSLEDE</sequence>
<dbReference type="Proteomes" id="UP001230649">
    <property type="component" value="Unassembled WGS sequence"/>
</dbReference>
<keyword evidence="2" id="KW-1185">Reference proteome</keyword>
<evidence type="ECO:0000313" key="1">
    <source>
        <dbReference type="EMBL" id="KAJ9102918.1"/>
    </source>
</evidence>
<comment type="caution">
    <text evidence="1">The sequence shown here is derived from an EMBL/GenBank/DDBJ whole genome shotgun (WGS) entry which is preliminary data.</text>
</comment>
<accession>A0ACC2VUV2</accession>
<name>A0ACC2VUV2_9TREE</name>
<evidence type="ECO:0000313" key="2">
    <source>
        <dbReference type="Proteomes" id="UP001230649"/>
    </source>
</evidence>